<dbReference type="STRING" id="1471761.B0W44_00335"/>
<feature type="coiled-coil region" evidence="1">
    <location>
        <begin position="52"/>
        <end position="79"/>
    </location>
</feature>
<organism evidence="3 4">
    <name type="scientific">Novibacillus thermophilus</name>
    <dbReference type="NCBI Taxonomy" id="1471761"/>
    <lineage>
        <taxon>Bacteria</taxon>
        <taxon>Bacillati</taxon>
        <taxon>Bacillota</taxon>
        <taxon>Bacilli</taxon>
        <taxon>Bacillales</taxon>
        <taxon>Thermoactinomycetaceae</taxon>
        <taxon>Novibacillus</taxon>
    </lineage>
</organism>
<dbReference type="EMBL" id="CP019699">
    <property type="protein sequence ID" value="AQS54474.1"/>
    <property type="molecule type" value="Genomic_DNA"/>
</dbReference>
<proteinExistence type="predicted"/>
<evidence type="ECO:0008006" key="5">
    <source>
        <dbReference type="Google" id="ProtNLM"/>
    </source>
</evidence>
<dbReference type="AlphaFoldDB" id="A0A1U9K360"/>
<dbReference type="Proteomes" id="UP000188603">
    <property type="component" value="Chromosome"/>
</dbReference>
<feature type="region of interest" description="Disordered" evidence="2">
    <location>
        <begin position="1"/>
        <end position="21"/>
    </location>
</feature>
<dbReference type="GO" id="GO:0051301">
    <property type="term" value="P:cell division"/>
    <property type="evidence" value="ECO:0007669"/>
    <property type="project" value="InterPro"/>
</dbReference>
<evidence type="ECO:0000256" key="1">
    <source>
        <dbReference type="SAM" id="Coils"/>
    </source>
</evidence>
<accession>A0A1U9K360</accession>
<dbReference type="PANTHER" id="PTHR40027:SF1">
    <property type="entry name" value="CELL DIVISION PROTEIN DIVIC"/>
    <property type="match status" value="1"/>
</dbReference>
<dbReference type="InterPro" id="IPR007060">
    <property type="entry name" value="FtsL/DivIC"/>
</dbReference>
<dbReference type="InterPro" id="IPR039076">
    <property type="entry name" value="DivIC"/>
</dbReference>
<evidence type="ECO:0000256" key="2">
    <source>
        <dbReference type="SAM" id="MobiDB-lite"/>
    </source>
</evidence>
<evidence type="ECO:0000313" key="3">
    <source>
        <dbReference type="EMBL" id="AQS54474.1"/>
    </source>
</evidence>
<keyword evidence="1" id="KW-0175">Coiled coil</keyword>
<protein>
    <recommendedName>
        <fullName evidence="5">Cell division protein</fullName>
    </recommendedName>
</protein>
<keyword evidence="4" id="KW-1185">Reference proteome</keyword>
<dbReference type="PANTHER" id="PTHR40027">
    <property type="entry name" value="CELL DIVISION PROTEIN DIVIC"/>
    <property type="match status" value="1"/>
</dbReference>
<reference evidence="3 4" key="1">
    <citation type="journal article" date="2015" name="Int. J. Syst. Evol. Microbiol.">
        <title>Novibacillus thermophilus gen. nov., sp. nov., a Gram-staining-negative and moderately thermophilic member of the family Thermoactinomycetaceae.</title>
        <authorList>
            <person name="Yang G."/>
            <person name="Chen J."/>
            <person name="Zhou S."/>
        </authorList>
    </citation>
    <scope>NUCLEOTIDE SEQUENCE [LARGE SCALE GENOMIC DNA]</scope>
    <source>
        <strain evidence="3 4">SG-1</strain>
    </source>
</reference>
<gene>
    <name evidence="3" type="ORF">B0W44_00335</name>
</gene>
<dbReference type="KEGG" id="ntr:B0W44_00335"/>
<evidence type="ECO:0000313" key="4">
    <source>
        <dbReference type="Proteomes" id="UP000188603"/>
    </source>
</evidence>
<dbReference type="Pfam" id="PF04977">
    <property type="entry name" value="DivIC"/>
    <property type="match status" value="1"/>
</dbReference>
<name>A0A1U9K360_9BACL</name>
<sequence>MNGNMEKRYHNHNRYRAKQEPGAKRRLTIWLAVCVLFFTWAAVQSFHQQGKIADKQAELERVEQQLKDAQRKERELETRIELLHDPDYVSELARKEYYMTKEGEIIIVDPR</sequence>